<comment type="similarity">
    <text evidence="7">Belongs to the TonB-dependent receptor family.</text>
</comment>
<evidence type="ECO:0000313" key="10">
    <source>
        <dbReference type="EMBL" id="MVZ64033.1"/>
    </source>
</evidence>
<dbReference type="RefSeq" id="WP_160370751.1">
    <property type="nucleotide sequence ID" value="NZ_WSQA01000019.1"/>
</dbReference>
<dbReference type="InterPro" id="IPR039426">
    <property type="entry name" value="TonB-dep_rcpt-like"/>
</dbReference>
<evidence type="ECO:0000256" key="5">
    <source>
        <dbReference type="ARBA" id="ARBA00023136"/>
    </source>
</evidence>
<evidence type="ECO:0000256" key="1">
    <source>
        <dbReference type="ARBA" id="ARBA00004571"/>
    </source>
</evidence>
<keyword evidence="11" id="KW-1185">Reference proteome</keyword>
<keyword evidence="5 7" id="KW-0472">Membrane</keyword>
<dbReference type="SUPFAM" id="SSF49464">
    <property type="entry name" value="Carboxypeptidase regulatory domain-like"/>
    <property type="match status" value="1"/>
</dbReference>
<dbReference type="Pfam" id="PF07715">
    <property type="entry name" value="Plug"/>
    <property type="match status" value="1"/>
</dbReference>
<dbReference type="PROSITE" id="PS52016">
    <property type="entry name" value="TONB_DEPENDENT_REC_3"/>
    <property type="match status" value="1"/>
</dbReference>
<dbReference type="GO" id="GO:0009279">
    <property type="term" value="C:cell outer membrane"/>
    <property type="evidence" value="ECO:0007669"/>
    <property type="project" value="UniProtKB-SubCell"/>
</dbReference>
<dbReference type="SUPFAM" id="SSF56935">
    <property type="entry name" value="Porins"/>
    <property type="match status" value="1"/>
</dbReference>
<evidence type="ECO:0000256" key="7">
    <source>
        <dbReference type="PROSITE-ProRule" id="PRU01360"/>
    </source>
</evidence>
<evidence type="ECO:0000256" key="6">
    <source>
        <dbReference type="ARBA" id="ARBA00023237"/>
    </source>
</evidence>
<organism evidence="10 11">
    <name type="scientific">Sphingobacterium humi</name>
    <dbReference type="NCBI Taxonomy" id="1796905"/>
    <lineage>
        <taxon>Bacteria</taxon>
        <taxon>Pseudomonadati</taxon>
        <taxon>Bacteroidota</taxon>
        <taxon>Sphingobacteriia</taxon>
        <taxon>Sphingobacteriales</taxon>
        <taxon>Sphingobacteriaceae</taxon>
        <taxon>Sphingobacterium</taxon>
    </lineage>
</organism>
<proteinExistence type="inferred from homology"/>
<dbReference type="OrthoDB" id="9768177at2"/>
<dbReference type="InterPro" id="IPR012910">
    <property type="entry name" value="Plug_dom"/>
</dbReference>
<feature type="domain" description="TonB-dependent receptor plug" evidence="9">
    <location>
        <begin position="138"/>
        <end position="243"/>
    </location>
</feature>
<keyword evidence="6 7" id="KW-0998">Cell outer membrane</keyword>
<keyword evidence="4 7" id="KW-0812">Transmembrane</keyword>
<dbReference type="InterPro" id="IPR023997">
    <property type="entry name" value="TonB-dep_OMP_SusC/RagA_CS"/>
</dbReference>
<evidence type="ECO:0000256" key="4">
    <source>
        <dbReference type="ARBA" id="ARBA00022692"/>
    </source>
</evidence>
<dbReference type="NCBIfam" id="TIGR04057">
    <property type="entry name" value="SusC_RagA_signa"/>
    <property type="match status" value="1"/>
</dbReference>
<protein>
    <submittedName>
        <fullName evidence="10">SusC/RagA family TonB-linked outer membrane protein</fullName>
    </submittedName>
</protein>
<gene>
    <name evidence="10" type="ORF">GQF63_18570</name>
</gene>
<keyword evidence="2 7" id="KW-0813">Transport</keyword>
<evidence type="ECO:0000256" key="3">
    <source>
        <dbReference type="ARBA" id="ARBA00022452"/>
    </source>
</evidence>
<feature type="chain" id="PRO_5026887314" evidence="8">
    <location>
        <begin position="33"/>
        <end position="1077"/>
    </location>
</feature>
<dbReference type="Proteomes" id="UP000435036">
    <property type="component" value="Unassembled WGS sequence"/>
</dbReference>
<dbReference type="InterPro" id="IPR008969">
    <property type="entry name" value="CarboxyPept-like_regulatory"/>
</dbReference>
<dbReference type="InterPro" id="IPR037066">
    <property type="entry name" value="Plug_dom_sf"/>
</dbReference>
<dbReference type="Pfam" id="PF13715">
    <property type="entry name" value="CarbopepD_reg_2"/>
    <property type="match status" value="1"/>
</dbReference>
<accession>A0A6N8L2T6</accession>
<keyword evidence="3 7" id="KW-1134">Transmembrane beta strand</keyword>
<reference evidence="10 11" key="1">
    <citation type="submission" date="2019-12" db="EMBL/GenBank/DDBJ databases">
        <authorList>
            <person name="Dong K."/>
        </authorList>
    </citation>
    <scope>NUCLEOTIDE SEQUENCE [LARGE SCALE GENOMIC DNA]</scope>
    <source>
        <strain evidence="10 11">JCM 31225</strain>
    </source>
</reference>
<dbReference type="Gene3D" id="2.170.130.10">
    <property type="entry name" value="TonB-dependent receptor, plug domain"/>
    <property type="match status" value="1"/>
</dbReference>
<evidence type="ECO:0000256" key="8">
    <source>
        <dbReference type="SAM" id="SignalP"/>
    </source>
</evidence>
<dbReference type="NCBIfam" id="TIGR04056">
    <property type="entry name" value="OMP_RagA_SusC"/>
    <property type="match status" value="1"/>
</dbReference>
<comment type="caution">
    <text evidence="10">The sequence shown here is derived from an EMBL/GenBank/DDBJ whole genome shotgun (WGS) entry which is preliminary data.</text>
</comment>
<dbReference type="InterPro" id="IPR023996">
    <property type="entry name" value="TonB-dep_OMP_SusC/RagA"/>
</dbReference>
<comment type="subcellular location">
    <subcellularLocation>
        <location evidence="1 7">Cell outer membrane</location>
        <topology evidence="1 7">Multi-pass membrane protein</topology>
    </subcellularLocation>
</comment>
<name>A0A6N8L2T6_9SPHI</name>
<evidence type="ECO:0000259" key="9">
    <source>
        <dbReference type="Pfam" id="PF07715"/>
    </source>
</evidence>
<dbReference type="AlphaFoldDB" id="A0A6N8L2T6"/>
<evidence type="ECO:0000256" key="2">
    <source>
        <dbReference type="ARBA" id="ARBA00022448"/>
    </source>
</evidence>
<dbReference type="InterPro" id="IPR036942">
    <property type="entry name" value="Beta-barrel_TonB_sf"/>
</dbReference>
<feature type="signal peptide" evidence="8">
    <location>
        <begin position="1"/>
        <end position="32"/>
    </location>
</feature>
<keyword evidence="8" id="KW-0732">Signal</keyword>
<sequence>MKFVSFRFRNRTTRASVLFLLTVGLPTVGLQANSKAPSLTFLSGIQQEPTIKVVDSNGEAIAGASVHVVGTSISGSTNQQGELKLAGIKNGQSIRVSMLGYQELVKAYIAGEALQFTLLNNDEALEEVVVVGYGTQSKKTVTAAIGRIDGKNFENLPLNSVGDAMKGKVAGLRVYTTDNQPGENPTFRIRGGSSINQSDAPIIVVDGVVRDMSGINPNDIESVEILKDAAAAAIYGARASNGIVMISTKKGKNQKPQITFESSHAAQSPAQQFDLMNAEDYITWMRKAVQNGKYPQRNFQNGYSMSSANTETSIWTPRYLENGENAPEGWKTMTDPLDPSKTIMFQDVDYQKRFFDNSFWSNYYVGVNGGSEAVKYAASAGYTDDQGIGIGTGYDRFTMKGNMDIKITDKLNFAGGYDFSKTNMEDYPDNKRNSVQRGLSTPNTHRLYNTLTGLPEKGINGSTPAPDWYEYYYDRGQVTKRNTAFGRLDYRPINDLKFTAMLTNFNRHSRFNSFIKANEYNGLRDTEEGFSETERLNFQAYANYSKQIGDHDLNIVVGTDYMKDKLNSFSASVTGASSDKVPTLSAGSIPGMPSSGRTAEVLISYFGRANYNYKSRYLLSLTMRADGSSKFAEGNRWGYFPAASAGWIVSEEDFWTAESWFNNLKIRGSYGMTGNNAIGLFDAYGSYSTSGKYNGNSTILTSSIPNNSLRWETTNQLDIGLEMGFLHDRINVSADYFNKITNDLIFDQPLPNTSGYSSIMTNIGKVNFYGADFHLSTVNIKKGNFTWSTDLTYSYIMNKVLELPNNGYDKNRIGGITAGDGSSFGGIAEGERMYQIYGFVTDGILETKEAAYNAMYDANSNGFRLEDRKGITGRKDVGDYEWKNRPGSTQRAGKDQITNEDQFLLGYTIPHSTGGIGNNFQYKNWGLNIFMDYAIGHTVQNYLQERYFMGTFNYNYNLTNAVKETWQQPGDNQKYAKFFANDADDGNKNYSRVSNVFSEKGDFLALREVTLSYSLPQSLVGKWGMQRATLYASGQNLHFFTAVTGVSPERGTGSTYNTDYNPYPAARKYSLGIKVSF</sequence>
<dbReference type="Gene3D" id="2.40.170.20">
    <property type="entry name" value="TonB-dependent receptor, beta-barrel domain"/>
    <property type="match status" value="1"/>
</dbReference>
<evidence type="ECO:0000313" key="11">
    <source>
        <dbReference type="Proteomes" id="UP000435036"/>
    </source>
</evidence>
<dbReference type="EMBL" id="WSQA01000019">
    <property type="protein sequence ID" value="MVZ64033.1"/>
    <property type="molecule type" value="Genomic_DNA"/>
</dbReference>